<proteinExistence type="predicted"/>
<dbReference type="InterPro" id="IPR000719">
    <property type="entry name" value="Prot_kinase_dom"/>
</dbReference>
<dbReference type="PROSITE" id="PS00108">
    <property type="entry name" value="PROTEIN_KINASE_ST"/>
    <property type="match status" value="1"/>
</dbReference>
<name>A0ABV2ALB2_9EUKA</name>
<dbReference type="PROSITE" id="PS50011">
    <property type="entry name" value="PROTEIN_KINASE_DOM"/>
    <property type="match status" value="1"/>
</dbReference>
<dbReference type="SUPFAM" id="SSF56112">
    <property type="entry name" value="Protein kinase-like (PK-like)"/>
    <property type="match status" value="1"/>
</dbReference>
<accession>A0ABV2ALB2</accession>
<dbReference type="EMBL" id="JBDODL010000681">
    <property type="protein sequence ID" value="MES1920458.1"/>
    <property type="molecule type" value="Genomic_DNA"/>
</dbReference>
<keyword evidence="3" id="KW-1185">Reference proteome</keyword>
<feature type="domain" description="Protein kinase" evidence="1">
    <location>
        <begin position="40"/>
        <end position="301"/>
    </location>
</feature>
<evidence type="ECO:0000313" key="3">
    <source>
        <dbReference type="Proteomes" id="UP001439008"/>
    </source>
</evidence>
<dbReference type="SMART" id="SM00220">
    <property type="entry name" value="S_TKc"/>
    <property type="match status" value="1"/>
</dbReference>
<dbReference type="InterPro" id="IPR008271">
    <property type="entry name" value="Ser/Thr_kinase_AS"/>
</dbReference>
<comment type="caution">
    <text evidence="2">The sequence shown here is derived from an EMBL/GenBank/DDBJ whole genome shotgun (WGS) entry which is preliminary data.</text>
</comment>
<protein>
    <recommendedName>
        <fullName evidence="1">Protein kinase domain-containing protein</fullName>
    </recommendedName>
</protein>
<evidence type="ECO:0000313" key="2">
    <source>
        <dbReference type="EMBL" id="MES1920458.1"/>
    </source>
</evidence>
<evidence type="ECO:0000259" key="1">
    <source>
        <dbReference type="PROSITE" id="PS50011"/>
    </source>
</evidence>
<sequence length="335" mass="38915">MGAINSKLSWGKVLKISKEDLEETKCCFGANGHDGCTENFTITKVIKKTKLMSVYKVVSQKNKHLAVKIVKKGKRDEYTENEIAILAKLNGLHKNIVKCKHVFETNKYYVIFEEFLIFDIRKYLKKEKRMTLDAGRVFIRKVTKIIRFLHQNNIVYGDLKTENIMVDEKGNIRLVDFDLSIRLDHNYTEDFQPLGTVYYTAPEQVVGKTCKQSDWWGLGCLLCEIYMSLTANEMLFLNRSEYVNQDAAIIALQQLDEDLKLEDEDPLMQPALPFINECVKLKVEDRIDLDKAQNLGEVEFLKDVTAAHKNEFVDEMKRFANNVIRKEQKAFLMLY</sequence>
<dbReference type="InterPro" id="IPR011009">
    <property type="entry name" value="Kinase-like_dom_sf"/>
</dbReference>
<dbReference type="Gene3D" id="1.10.510.10">
    <property type="entry name" value="Transferase(Phosphotransferase) domain 1"/>
    <property type="match status" value="1"/>
</dbReference>
<dbReference type="Pfam" id="PF00069">
    <property type="entry name" value="Pkinase"/>
    <property type="match status" value="1"/>
</dbReference>
<organism evidence="2 3">
    <name type="scientific">Bonamia ostreae</name>
    <dbReference type="NCBI Taxonomy" id="126728"/>
    <lineage>
        <taxon>Eukaryota</taxon>
        <taxon>Sar</taxon>
        <taxon>Rhizaria</taxon>
        <taxon>Endomyxa</taxon>
        <taxon>Ascetosporea</taxon>
        <taxon>Haplosporida</taxon>
        <taxon>Bonamia</taxon>
    </lineage>
</organism>
<gene>
    <name evidence="2" type="ORF">MHBO_002123</name>
</gene>
<dbReference type="PANTHER" id="PTHR24345">
    <property type="entry name" value="SERINE/THREONINE-PROTEIN KINASE PLK"/>
    <property type="match status" value="1"/>
</dbReference>
<dbReference type="Proteomes" id="UP001439008">
    <property type="component" value="Unassembled WGS sequence"/>
</dbReference>
<dbReference type="CDD" id="cd00180">
    <property type="entry name" value="PKc"/>
    <property type="match status" value="1"/>
</dbReference>
<reference evidence="2 3" key="1">
    <citation type="journal article" date="2024" name="BMC Biol.">
        <title>Comparative genomics of Ascetosporea gives new insight into the evolutionary basis for animal parasitism in Rhizaria.</title>
        <authorList>
            <person name="Hiltunen Thoren M."/>
            <person name="Onut-Brannstrom I."/>
            <person name="Alfjorden A."/>
            <person name="Peckova H."/>
            <person name="Swords F."/>
            <person name="Hooper C."/>
            <person name="Holzer A.S."/>
            <person name="Bass D."/>
            <person name="Burki F."/>
        </authorList>
    </citation>
    <scope>NUCLEOTIDE SEQUENCE [LARGE SCALE GENOMIC DNA]</scope>
    <source>
        <strain evidence="2">20-A016</strain>
    </source>
</reference>